<evidence type="ECO:0000313" key="11">
    <source>
        <dbReference type="Proteomes" id="UP000694924"/>
    </source>
</evidence>
<dbReference type="GeneID" id="107070276"/>
<keyword evidence="11" id="KW-1185">Reference proteome</keyword>
<feature type="transmembrane region" description="Helical" evidence="10">
    <location>
        <begin position="125"/>
        <end position="155"/>
    </location>
</feature>
<accession>A0ABM1IUB5</accession>
<keyword evidence="3 10" id="KW-0716">Sensory transduction</keyword>
<feature type="transmembrane region" description="Helical" evidence="10">
    <location>
        <begin position="63"/>
        <end position="87"/>
    </location>
</feature>
<evidence type="ECO:0000313" key="12">
    <source>
        <dbReference type="RefSeq" id="XP_015183802.1"/>
    </source>
</evidence>
<comment type="caution">
    <text evidence="10">Lacks conserved residue(s) required for the propagation of feature annotation.</text>
</comment>
<dbReference type="RefSeq" id="XP_015183802.1">
    <property type="nucleotide sequence ID" value="XM_015328316.1"/>
</dbReference>
<keyword evidence="2" id="KW-1003">Cell membrane</keyword>
<evidence type="ECO:0000256" key="2">
    <source>
        <dbReference type="ARBA" id="ARBA00022475"/>
    </source>
</evidence>
<reference evidence="12" key="1">
    <citation type="submission" date="2025-08" db="UniProtKB">
        <authorList>
            <consortium name="RefSeq"/>
        </authorList>
    </citation>
    <scope>IDENTIFICATION</scope>
    <source>
        <tissue evidence="12">Whole body</tissue>
    </source>
</reference>
<evidence type="ECO:0000256" key="10">
    <source>
        <dbReference type="RuleBase" id="RU351113"/>
    </source>
</evidence>
<feature type="transmembrane region" description="Helical" evidence="10">
    <location>
        <begin position="286"/>
        <end position="307"/>
    </location>
</feature>
<evidence type="ECO:0000256" key="9">
    <source>
        <dbReference type="ARBA" id="ARBA00023224"/>
    </source>
</evidence>
<gene>
    <name evidence="12" type="primary">LOC107070276</name>
</gene>
<dbReference type="Pfam" id="PF02949">
    <property type="entry name" value="7tm_6"/>
    <property type="match status" value="1"/>
</dbReference>
<dbReference type="Proteomes" id="UP000694924">
    <property type="component" value="Unplaced"/>
</dbReference>
<keyword evidence="7 10" id="KW-0472">Membrane</keyword>
<evidence type="ECO:0000256" key="3">
    <source>
        <dbReference type="ARBA" id="ARBA00022606"/>
    </source>
</evidence>
<keyword evidence="8 10" id="KW-0675">Receptor</keyword>
<protein>
    <recommendedName>
        <fullName evidence="10">Odorant receptor</fullName>
    </recommendedName>
</protein>
<feature type="transmembrane region" description="Helical" evidence="10">
    <location>
        <begin position="313"/>
        <end position="331"/>
    </location>
</feature>
<keyword evidence="6 10" id="KW-1133">Transmembrane helix</keyword>
<comment type="subcellular location">
    <subcellularLocation>
        <location evidence="1 10">Cell membrane</location>
        <topology evidence="1 10">Multi-pass membrane protein</topology>
    </subcellularLocation>
</comment>
<dbReference type="InterPro" id="IPR004117">
    <property type="entry name" value="7tm6_olfct_rcpt"/>
</dbReference>
<keyword evidence="5 10" id="KW-0552">Olfaction</keyword>
<evidence type="ECO:0000256" key="7">
    <source>
        <dbReference type="ARBA" id="ARBA00023136"/>
    </source>
</evidence>
<keyword evidence="4 10" id="KW-0812">Transmembrane</keyword>
<evidence type="ECO:0000256" key="4">
    <source>
        <dbReference type="ARBA" id="ARBA00022692"/>
    </source>
</evidence>
<evidence type="ECO:0000256" key="1">
    <source>
        <dbReference type="ARBA" id="ARBA00004651"/>
    </source>
</evidence>
<evidence type="ECO:0000256" key="5">
    <source>
        <dbReference type="ARBA" id="ARBA00022725"/>
    </source>
</evidence>
<evidence type="ECO:0000256" key="6">
    <source>
        <dbReference type="ARBA" id="ARBA00022989"/>
    </source>
</evidence>
<proteinExistence type="inferred from homology"/>
<sequence>MKNKSKFLSVNVARFLMKTVGFWTADTINEQRLLNVIFAYTIFAIALALWIEAYDFYISFGEFYAITYTACSSMPVAVIIMKIIIFLRNRKDMMRLIRYTEKNFWFNEYDEFGEKILNDVNMKGSILICCFTCCVQSTVYTYMLTPIIGILILFVENIGKNETDRILPFNVWLGGLDTHLSPYFEIAFIMEIIALIHSGLCFCCFDNFLCLLNLTVAGQFRILQHRLEILLDKSVLCYMTQDKVCQDEDARETFEEFKRCVKHHRMLIDYVEQLEKIFTMSTLCQLLMSGILLCVAGFQVFLARGIIIRQLIFIAHINGCFFQLFVITLAANEVIIESRAVGDAAYNANWQTLSYEPYKNIRMGIITIMARADRPCYITAGGFFPVSLETFMAVINLRHYHPQNSYSHLSIILLKNNIIY</sequence>
<feature type="transmembrane region" description="Helical" evidence="10">
    <location>
        <begin position="186"/>
        <end position="216"/>
    </location>
</feature>
<name>A0ABM1IUB5_POLDO</name>
<organism evidence="11 12">
    <name type="scientific">Polistes dominula</name>
    <name type="common">European paper wasp</name>
    <name type="synonym">Vespa dominula</name>
    <dbReference type="NCBI Taxonomy" id="743375"/>
    <lineage>
        <taxon>Eukaryota</taxon>
        <taxon>Metazoa</taxon>
        <taxon>Ecdysozoa</taxon>
        <taxon>Arthropoda</taxon>
        <taxon>Hexapoda</taxon>
        <taxon>Insecta</taxon>
        <taxon>Pterygota</taxon>
        <taxon>Neoptera</taxon>
        <taxon>Endopterygota</taxon>
        <taxon>Hymenoptera</taxon>
        <taxon>Apocrita</taxon>
        <taxon>Aculeata</taxon>
        <taxon>Vespoidea</taxon>
        <taxon>Vespidae</taxon>
        <taxon>Polistinae</taxon>
        <taxon>Polistini</taxon>
        <taxon>Polistes</taxon>
    </lineage>
</organism>
<dbReference type="PANTHER" id="PTHR21137:SF35">
    <property type="entry name" value="ODORANT RECEPTOR 19A-RELATED"/>
    <property type="match status" value="1"/>
</dbReference>
<comment type="similarity">
    <text evidence="10">Belongs to the insect chemoreceptor superfamily. Heteromeric odorant receptor channel (TC 1.A.69) family.</text>
</comment>
<evidence type="ECO:0000256" key="8">
    <source>
        <dbReference type="ARBA" id="ARBA00023170"/>
    </source>
</evidence>
<feature type="transmembrane region" description="Helical" evidence="10">
    <location>
        <begin position="33"/>
        <end position="51"/>
    </location>
</feature>
<keyword evidence="9 10" id="KW-0807">Transducer</keyword>
<dbReference type="PANTHER" id="PTHR21137">
    <property type="entry name" value="ODORANT RECEPTOR"/>
    <property type="match status" value="1"/>
</dbReference>